<reference evidence="3" key="1">
    <citation type="submission" date="2010-06" db="EMBL/GenBank/DDBJ databases">
        <authorList>
            <person name="Jiang H."/>
            <person name="Abraham K."/>
            <person name="Ali S."/>
            <person name="Alsbrooks S.L."/>
            <person name="Anim B.N."/>
            <person name="Anosike U.S."/>
            <person name="Attaway T."/>
            <person name="Bandaranaike D.P."/>
            <person name="Battles P.K."/>
            <person name="Bell S.N."/>
            <person name="Bell A.V."/>
            <person name="Beltran B."/>
            <person name="Bickham C."/>
            <person name="Bustamante Y."/>
            <person name="Caleb T."/>
            <person name="Canada A."/>
            <person name="Cardenas V."/>
            <person name="Carter K."/>
            <person name="Chacko J."/>
            <person name="Chandrabose M.N."/>
            <person name="Chavez D."/>
            <person name="Chavez A."/>
            <person name="Chen L."/>
            <person name="Chu H.-S."/>
            <person name="Claassen K.J."/>
            <person name="Cockrell R."/>
            <person name="Collins M."/>
            <person name="Cooper J.A."/>
            <person name="Cree A."/>
            <person name="Curry S.M."/>
            <person name="Da Y."/>
            <person name="Dao M.D."/>
            <person name="Das B."/>
            <person name="Davila M.-L."/>
            <person name="Davy-Carroll L."/>
            <person name="Denson S."/>
            <person name="Dinh H."/>
            <person name="Ebong V.E."/>
            <person name="Edwards J.R."/>
            <person name="Egan A."/>
            <person name="El-Daye J."/>
            <person name="Escobedo L."/>
            <person name="Fernandez S."/>
            <person name="Fernando P.R."/>
            <person name="Flagg N."/>
            <person name="Forbes L.D."/>
            <person name="Fowler R.G."/>
            <person name="Fu Q."/>
            <person name="Gabisi R.A."/>
            <person name="Ganer J."/>
            <person name="Garbino Pronczuk A."/>
            <person name="Garcia R.M."/>
            <person name="Garner T."/>
            <person name="Garrett T.E."/>
            <person name="Gonzalez D.A."/>
            <person name="Hamid H."/>
            <person name="Hawkins E.S."/>
            <person name="Hirani K."/>
            <person name="Hogues M.E."/>
            <person name="Hollins B."/>
            <person name="Hsiao C.-H."/>
            <person name="Jabil R."/>
            <person name="James M.L."/>
            <person name="Jhangiani S.N."/>
            <person name="Johnson B."/>
            <person name="Johnson Q."/>
            <person name="Joshi V."/>
            <person name="Kalu J.B."/>
            <person name="Kam C."/>
            <person name="Kashfia A."/>
            <person name="Keebler J."/>
            <person name="Kisamo H."/>
            <person name="Kovar C.L."/>
            <person name="Lago L.A."/>
            <person name="Lai C.-Y."/>
            <person name="Laidlaw J."/>
            <person name="Lara F."/>
            <person name="Le T.-K."/>
            <person name="Lee S.L."/>
            <person name="Legall F.H."/>
            <person name="Lemon S.J."/>
            <person name="Lewis L.R."/>
            <person name="Li B."/>
            <person name="Liu Y."/>
            <person name="Liu Y.-S."/>
            <person name="Lopez J."/>
            <person name="Lozado R.J."/>
            <person name="Lu J."/>
            <person name="Madu R.C."/>
            <person name="Maheshwari M."/>
            <person name="Maheshwari R."/>
            <person name="Malloy K."/>
            <person name="Martinez E."/>
            <person name="Mathew T."/>
            <person name="Mercado I.C."/>
            <person name="Mercado C."/>
            <person name="Meyer B."/>
            <person name="Montgomery K."/>
            <person name="Morgan M.B."/>
            <person name="Munidasa M."/>
            <person name="Nazareth L.V."/>
            <person name="Nelson J."/>
            <person name="Ng B.M."/>
            <person name="Nguyen N.B."/>
            <person name="Nguyen P.Q."/>
            <person name="Nguyen T."/>
            <person name="Obregon M."/>
            <person name="Okwuonu G.O."/>
            <person name="Onwere C.G."/>
            <person name="Orozco G."/>
            <person name="Parra A."/>
            <person name="Patel S."/>
            <person name="Patil S."/>
            <person name="Perez A."/>
            <person name="Perez Y."/>
            <person name="Pham C."/>
            <person name="Primus E.L."/>
            <person name="Pu L.-L."/>
            <person name="Puazo M."/>
            <person name="Qin X."/>
            <person name="Quiroz J.B."/>
            <person name="Reese J."/>
            <person name="Richards S."/>
            <person name="Rives C.M."/>
            <person name="Robberts R."/>
            <person name="Ruiz S.J."/>
            <person name="Ruiz M.J."/>
            <person name="Santibanez J."/>
            <person name="Schneider B.W."/>
            <person name="Sisson I."/>
            <person name="Smith M."/>
            <person name="Sodergren E."/>
            <person name="Song X.-Z."/>
            <person name="Song B.B."/>
            <person name="Summersgill H."/>
            <person name="Thelus R."/>
            <person name="Thornton R.D."/>
            <person name="Trejos Z.Y."/>
            <person name="Usmani K."/>
            <person name="Vattathil S."/>
            <person name="Villasana D."/>
            <person name="Walker D.L."/>
            <person name="Wang S."/>
            <person name="Wang K."/>
            <person name="White C.S."/>
            <person name="Williams A.C."/>
            <person name="Williamson J."/>
            <person name="Wilson K."/>
            <person name="Woghiren I.O."/>
            <person name="Woodworth J.R."/>
            <person name="Worley K.C."/>
            <person name="Wright R.A."/>
            <person name="Wu W."/>
            <person name="Young L."/>
            <person name="Zhang L."/>
            <person name="Zhang J."/>
            <person name="Zhu Y."/>
            <person name="Muzny D.M."/>
            <person name="Weinstock G."/>
            <person name="Gibbs R.A."/>
        </authorList>
    </citation>
    <scope>NUCLEOTIDE SEQUENCE [LARGE SCALE GENOMIC DNA]</scope>
    <source>
        <strain evidence="3">LSR1</strain>
    </source>
</reference>
<dbReference type="Pfam" id="PF18701">
    <property type="entry name" value="DUF5641"/>
    <property type="match status" value="1"/>
</dbReference>
<accession>A0A8R2NLL1</accession>
<dbReference type="PROSITE" id="PS50994">
    <property type="entry name" value="INTEGRASE"/>
    <property type="match status" value="1"/>
</dbReference>
<feature type="domain" description="Integrase catalytic" evidence="1">
    <location>
        <begin position="40"/>
        <end position="244"/>
    </location>
</feature>
<dbReference type="KEGG" id="api:107884242"/>
<dbReference type="Gene3D" id="3.30.420.10">
    <property type="entry name" value="Ribonuclease H-like superfamily/Ribonuclease H"/>
    <property type="match status" value="1"/>
</dbReference>
<reference evidence="2" key="2">
    <citation type="submission" date="2022-06" db="UniProtKB">
        <authorList>
            <consortium name="EnsemblMetazoa"/>
        </authorList>
    </citation>
    <scope>IDENTIFICATION</scope>
</reference>
<dbReference type="AlphaFoldDB" id="A0A8R2NLL1"/>
<dbReference type="InterPro" id="IPR040676">
    <property type="entry name" value="DUF5641"/>
</dbReference>
<dbReference type="GeneID" id="107884242"/>
<name>A0A8R2NLL1_ACYPI</name>
<dbReference type="OrthoDB" id="6608729at2759"/>
<evidence type="ECO:0000259" key="1">
    <source>
        <dbReference type="PROSITE" id="PS50994"/>
    </source>
</evidence>
<dbReference type="PANTHER" id="PTHR47331:SF1">
    <property type="entry name" value="GAG-LIKE PROTEIN"/>
    <property type="match status" value="1"/>
</dbReference>
<protein>
    <recommendedName>
        <fullName evidence="1">Integrase catalytic domain-containing protein</fullName>
    </recommendedName>
</protein>
<dbReference type="SUPFAM" id="SSF53098">
    <property type="entry name" value="Ribonuclease H-like"/>
    <property type="match status" value="1"/>
</dbReference>
<dbReference type="GO" id="GO:0015074">
    <property type="term" value="P:DNA integration"/>
    <property type="evidence" value="ECO:0007669"/>
    <property type="project" value="InterPro"/>
</dbReference>
<dbReference type="InterPro" id="IPR001584">
    <property type="entry name" value="Integrase_cat-core"/>
</dbReference>
<dbReference type="InterPro" id="IPR036397">
    <property type="entry name" value="RNaseH_sf"/>
</dbReference>
<dbReference type="RefSeq" id="XP_029341381.1">
    <property type="nucleotide sequence ID" value="XM_029485521.1"/>
</dbReference>
<dbReference type="EnsemblMetazoa" id="XM_029485521.1">
    <property type="protein sequence ID" value="XP_029341381.1"/>
    <property type="gene ID" value="LOC107884242"/>
</dbReference>
<evidence type="ECO:0000313" key="2">
    <source>
        <dbReference type="EnsemblMetazoa" id="XP_029341381.1"/>
    </source>
</evidence>
<sequence>MLASIRLQYWPLNARNIARNTVHRCVKCFRMKPTVVQPIMGNLPRDRVEAQSRAFKICGVDFAGPIMVKQSLRRNAPATKGYACIFVCFATKAVHIEVVIDLSTKSFLNALSRFFDRRGKCATIYSDNATNFVGANRYLKEVYQLFQVQKHQEIIKSGLAKIGVQWKFIPPRSPHFGGLWEAAVKSMKSLLRSVLCESYLTYEELCTILTRVEACLNSRPLTALSSDPSDLLYITPAHFLIGDSLMSIPERDETNTPVNRLDRWRRVQQFSQILWKRWSREYLHQLQERSKWASEKGPKVDVGSVVLISEDNLPPLRWKIGRVREVTRGNDNIIRTAVVKTADGELTRAVRKLCPLPFEGNDG</sequence>
<organism evidence="2 3">
    <name type="scientific">Acyrthosiphon pisum</name>
    <name type="common">Pea aphid</name>
    <dbReference type="NCBI Taxonomy" id="7029"/>
    <lineage>
        <taxon>Eukaryota</taxon>
        <taxon>Metazoa</taxon>
        <taxon>Ecdysozoa</taxon>
        <taxon>Arthropoda</taxon>
        <taxon>Hexapoda</taxon>
        <taxon>Insecta</taxon>
        <taxon>Pterygota</taxon>
        <taxon>Neoptera</taxon>
        <taxon>Paraneoptera</taxon>
        <taxon>Hemiptera</taxon>
        <taxon>Sternorrhyncha</taxon>
        <taxon>Aphidomorpha</taxon>
        <taxon>Aphidoidea</taxon>
        <taxon>Aphididae</taxon>
        <taxon>Macrosiphini</taxon>
        <taxon>Acyrthosiphon</taxon>
    </lineage>
</organism>
<dbReference type="InterPro" id="IPR012337">
    <property type="entry name" value="RNaseH-like_sf"/>
</dbReference>
<evidence type="ECO:0000313" key="3">
    <source>
        <dbReference type="Proteomes" id="UP000007819"/>
    </source>
</evidence>
<dbReference type="GO" id="GO:0003676">
    <property type="term" value="F:nucleic acid binding"/>
    <property type="evidence" value="ECO:0007669"/>
    <property type="project" value="InterPro"/>
</dbReference>
<dbReference type="PANTHER" id="PTHR47331">
    <property type="entry name" value="PHD-TYPE DOMAIN-CONTAINING PROTEIN"/>
    <property type="match status" value="1"/>
</dbReference>
<dbReference type="Proteomes" id="UP000007819">
    <property type="component" value="Chromosome X"/>
</dbReference>
<proteinExistence type="predicted"/>
<keyword evidence="3" id="KW-1185">Reference proteome</keyword>